<feature type="domain" description="Solute-binding protein family 5" evidence="3">
    <location>
        <begin position="106"/>
        <end position="453"/>
    </location>
</feature>
<protein>
    <submittedName>
        <fullName evidence="4">ABC transporter substrate-binding protein</fullName>
    </submittedName>
</protein>
<dbReference type="InterPro" id="IPR030678">
    <property type="entry name" value="Peptide/Ni-bd"/>
</dbReference>
<dbReference type="GO" id="GO:0043190">
    <property type="term" value="C:ATP-binding cassette (ABC) transporter complex"/>
    <property type="evidence" value="ECO:0007669"/>
    <property type="project" value="InterPro"/>
</dbReference>
<dbReference type="Gene3D" id="3.10.105.10">
    <property type="entry name" value="Dipeptide-binding Protein, Domain 3"/>
    <property type="match status" value="1"/>
</dbReference>
<dbReference type="GO" id="GO:0015833">
    <property type="term" value="P:peptide transport"/>
    <property type="evidence" value="ECO:0007669"/>
    <property type="project" value="TreeGrafter"/>
</dbReference>
<keyword evidence="5" id="KW-1185">Reference proteome</keyword>
<evidence type="ECO:0000256" key="1">
    <source>
        <dbReference type="ARBA" id="ARBA00022729"/>
    </source>
</evidence>
<dbReference type="GO" id="GO:0042597">
    <property type="term" value="C:periplasmic space"/>
    <property type="evidence" value="ECO:0007669"/>
    <property type="project" value="UniProtKB-ARBA"/>
</dbReference>
<feature type="region of interest" description="Disordered" evidence="2">
    <location>
        <begin position="36"/>
        <end position="61"/>
    </location>
</feature>
<dbReference type="InterPro" id="IPR039424">
    <property type="entry name" value="SBP_5"/>
</dbReference>
<comment type="caution">
    <text evidence="4">The sequence shown here is derived from an EMBL/GenBank/DDBJ whole genome shotgun (WGS) entry which is preliminary data.</text>
</comment>
<name>A0AA41Q1W8_9ACTN</name>
<dbReference type="Proteomes" id="UP001165378">
    <property type="component" value="Unassembled WGS sequence"/>
</dbReference>
<evidence type="ECO:0000256" key="2">
    <source>
        <dbReference type="SAM" id="MobiDB-lite"/>
    </source>
</evidence>
<evidence type="ECO:0000259" key="3">
    <source>
        <dbReference type="Pfam" id="PF00496"/>
    </source>
</evidence>
<evidence type="ECO:0000313" key="4">
    <source>
        <dbReference type="EMBL" id="MCF2528567.1"/>
    </source>
</evidence>
<reference evidence="4" key="1">
    <citation type="submission" date="2022-01" db="EMBL/GenBank/DDBJ databases">
        <title>Genome-Based Taxonomic Classification of the Phylum Actinobacteria.</title>
        <authorList>
            <person name="Gao Y."/>
        </authorList>
    </citation>
    <scope>NUCLEOTIDE SEQUENCE</scope>
    <source>
        <strain evidence="4">KLBMP 8922</strain>
    </source>
</reference>
<keyword evidence="1" id="KW-0732">Signal</keyword>
<accession>A0AA41Q1W8</accession>
<proteinExistence type="predicted"/>
<dbReference type="PANTHER" id="PTHR30290">
    <property type="entry name" value="PERIPLASMIC BINDING COMPONENT OF ABC TRANSPORTER"/>
    <property type="match status" value="1"/>
</dbReference>
<dbReference type="PANTHER" id="PTHR30290:SF38">
    <property type="entry name" value="D,D-DIPEPTIDE-BINDING PERIPLASMIC PROTEIN DDPA-RELATED"/>
    <property type="match status" value="1"/>
</dbReference>
<dbReference type="Gene3D" id="3.90.76.10">
    <property type="entry name" value="Dipeptide-binding Protein, Domain 1"/>
    <property type="match status" value="1"/>
</dbReference>
<dbReference type="AlphaFoldDB" id="A0AA41Q1W8"/>
<dbReference type="Pfam" id="PF00496">
    <property type="entry name" value="SBP_bac_5"/>
    <property type="match status" value="1"/>
</dbReference>
<gene>
    <name evidence="4" type="ORF">LZ495_15250</name>
</gene>
<dbReference type="SUPFAM" id="SSF53850">
    <property type="entry name" value="Periplasmic binding protein-like II"/>
    <property type="match status" value="1"/>
</dbReference>
<dbReference type="InterPro" id="IPR000914">
    <property type="entry name" value="SBP_5_dom"/>
</dbReference>
<dbReference type="GO" id="GO:1904680">
    <property type="term" value="F:peptide transmembrane transporter activity"/>
    <property type="evidence" value="ECO:0007669"/>
    <property type="project" value="TreeGrafter"/>
</dbReference>
<dbReference type="EMBL" id="JAKFHA010000007">
    <property type="protein sequence ID" value="MCF2528567.1"/>
    <property type="molecule type" value="Genomic_DNA"/>
</dbReference>
<organism evidence="4 5">
    <name type="scientific">Yinghuangia soli</name>
    <dbReference type="NCBI Taxonomy" id="2908204"/>
    <lineage>
        <taxon>Bacteria</taxon>
        <taxon>Bacillati</taxon>
        <taxon>Actinomycetota</taxon>
        <taxon>Actinomycetes</taxon>
        <taxon>Kitasatosporales</taxon>
        <taxon>Streptomycetaceae</taxon>
        <taxon>Yinghuangia</taxon>
    </lineage>
</organism>
<sequence>MSARRTARPGFGKSARRRGSGVVAALVALGLAATACSEDKKDKEPAPPNQGATAEAKPGGTLRMLAVQDSARLDPFGTSNVAVADEPRLAALYDPLFYIDGKSKKVAAHLGESLATTDNGASWTMKLRPGVQFSDGTPFNAEAVKKNYDMHANFATRSVHIGAAATFKTEVVDPLTLKLTPQGAPNPNLDRAIAIELPYIEAPSALDKGAETYQGSPVGAGPFMLKSWTRGSEQVFVKNPNYWQKDKGLPKLDGFSVKLLADIQQQFASVKSGQADLFVSSDQKLLEKARKELNASEFKTDGGQMMQFNMKKPPFDDIRARKAVTLALNPADIPATLDNGYVPAKGFFNAAGVFADPNISQAAQNTAEAQRLFDELANEGKKLEFSYLVPLNPSSQKVAEFMQSRLRTFKNVNMTIDAVEIGQYIQKYAISREFQGMLFQQWVVDPEPTLYSSLYSKSMFNVIGWNSPAADAALDKGRQSSDPAVRKQAYSELQKALVDELPMWVYAESSNGPIFNDKVTGIEHYNSGVMFMDRIGFK</sequence>
<dbReference type="PIRSF" id="PIRSF002741">
    <property type="entry name" value="MppA"/>
    <property type="match status" value="1"/>
</dbReference>
<dbReference type="Gene3D" id="3.40.190.10">
    <property type="entry name" value="Periplasmic binding protein-like II"/>
    <property type="match status" value="1"/>
</dbReference>
<evidence type="ECO:0000313" key="5">
    <source>
        <dbReference type="Proteomes" id="UP001165378"/>
    </source>
</evidence>
<dbReference type="RefSeq" id="WP_235052732.1">
    <property type="nucleotide sequence ID" value="NZ_JAKFHA010000007.1"/>
</dbReference>